<organism evidence="2 3">
    <name type="scientific">Liparis tanakae</name>
    <name type="common">Tanaka's snailfish</name>
    <dbReference type="NCBI Taxonomy" id="230148"/>
    <lineage>
        <taxon>Eukaryota</taxon>
        <taxon>Metazoa</taxon>
        <taxon>Chordata</taxon>
        <taxon>Craniata</taxon>
        <taxon>Vertebrata</taxon>
        <taxon>Euteleostomi</taxon>
        <taxon>Actinopterygii</taxon>
        <taxon>Neopterygii</taxon>
        <taxon>Teleostei</taxon>
        <taxon>Neoteleostei</taxon>
        <taxon>Acanthomorphata</taxon>
        <taxon>Eupercaria</taxon>
        <taxon>Perciformes</taxon>
        <taxon>Cottioidei</taxon>
        <taxon>Cottales</taxon>
        <taxon>Liparidae</taxon>
        <taxon>Liparis</taxon>
    </lineage>
</organism>
<evidence type="ECO:0000313" key="2">
    <source>
        <dbReference type="EMBL" id="TNN84984.1"/>
    </source>
</evidence>
<dbReference type="EMBL" id="SRLO01000023">
    <property type="protein sequence ID" value="TNN84984.1"/>
    <property type="molecule type" value="Genomic_DNA"/>
</dbReference>
<accession>A0A4Z2J517</accession>
<proteinExistence type="predicted"/>
<protein>
    <submittedName>
        <fullName evidence="2">Uncharacterized protein</fullName>
    </submittedName>
</protein>
<evidence type="ECO:0000256" key="1">
    <source>
        <dbReference type="SAM" id="MobiDB-lite"/>
    </source>
</evidence>
<feature type="compositionally biased region" description="Low complexity" evidence="1">
    <location>
        <begin position="28"/>
        <end position="38"/>
    </location>
</feature>
<comment type="caution">
    <text evidence="2">The sequence shown here is derived from an EMBL/GenBank/DDBJ whole genome shotgun (WGS) entry which is preliminary data.</text>
</comment>
<feature type="compositionally biased region" description="Pro residues" evidence="1">
    <location>
        <begin position="39"/>
        <end position="49"/>
    </location>
</feature>
<feature type="region of interest" description="Disordered" evidence="1">
    <location>
        <begin position="1"/>
        <end position="80"/>
    </location>
</feature>
<dbReference type="Proteomes" id="UP000314294">
    <property type="component" value="Unassembled WGS sequence"/>
</dbReference>
<feature type="compositionally biased region" description="Basic and acidic residues" evidence="1">
    <location>
        <begin position="13"/>
        <end position="22"/>
    </location>
</feature>
<reference evidence="2 3" key="1">
    <citation type="submission" date="2019-03" db="EMBL/GenBank/DDBJ databases">
        <title>First draft genome of Liparis tanakae, snailfish: a comprehensive survey of snailfish specific genes.</title>
        <authorList>
            <person name="Kim W."/>
            <person name="Song I."/>
            <person name="Jeong J.-H."/>
            <person name="Kim D."/>
            <person name="Kim S."/>
            <person name="Ryu S."/>
            <person name="Song J.Y."/>
            <person name="Lee S.K."/>
        </authorList>
    </citation>
    <scope>NUCLEOTIDE SEQUENCE [LARGE SCALE GENOMIC DNA]</scope>
    <source>
        <tissue evidence="2">Muscle</tissue>
    </source>
</reference>
<dbReference type="AlphaFoldDB" id="A0A4Z2J517"/>
<evidence type="ECO:0000313" key="3">
    <source>
        <dbReference type="Proteomes" id="UP000314294"/>
    </source>
</evidence>
<sequence length="80" mass="8327">MNNTVHTMIPARPHADTPERRAVGGGAADVVGSLGVVPSPEPSDPPSAPPSVWTQYPKEHSSMSMQTTCVSPDATYPSGQ</sequence>
<keyword evidence="3" id="KW-1185">Reference proteome</keyword>
<gene>
    <name evidence="2" type="ORF">EYF80_004638</name>
</gene>
<name>A0A4Z2J517_9TELE</name>